<proteinExistence type="predicted"/>
<dbReference type="EMBL" id="KV722461">
    <property type="protein sequence ID" value="OCH88141.1"/>
    <property type="molecule type" value="Genomic_DNA"/>
</dbReference>
<keyword evidence="2" id="KW-1185">Reference proteome</keyword>
<name>A0A8E2ANU4_9APHY</name>
<dbReference type="AlphaFoldDB" id="A0A8E2ANU4"/>
<gene>
    <name evidence="1" type="ORF">OBBRIDRAFT_109535</name>
</gene>
<reference evidence="1 2" key="1">
    <citation type="submission" date="2016-07" db="EMBL/GenBank/DDBJ databases">
        <title>Draft genome of the white-rot fungus Obba rivulosa 3A-2.</title>
        <authorList>
            <consortium name="DOE Joint Genome Institute"/>
            <person name="Miettinen O."/>
            <person name="Riley R."/>
            <person name="Acob R."/>
            <person name="Barry K."/>
            <person name="Cullen D."/>
            <person name="De Vries R."/>
            <person name="Hainaut M."/>
            <person name="Hatakka A."/>
            <person name="Henrissat B."/>
            <person name="Hilden K."/>
            <person name="Kuo R."/>
            <person name="Labutti K."/>
            <person name="Lipzen A."/>
            <person name="Makela M.R."/>
            <person name="Sandor L."/>
            <person name="Spatafora J.W."/>
            <person name="Grigoriev I.V."/>
            <person name="Hibbett D.S."/>
        </authorList>
    </citation>
    <scope>NUCLEOTIDE SEQUENCE [LARGE SCALE GENOMIC DNA]</scope>
    <source>
        <strain evidence="1 2">3A-2</strain>
    </source>
</reference>
<sequence>MSDTWSHTRDPPRLREILCTCTHKDSLFPRGVPDIPTQRIAPHCHKGAHELTKGGSLPRHGSRSQGTLLACAAVHITFVNLSTVFGGARERENAVQLR</sequence>
<accession>A0A8E2ANU4</accession>
<evidence type="ECO:0000313" key="1">
    <source>
        <dbReference type="EMBL" id="OCH88141.1"/>
    </source>
</evidence>
<organism evidence="1 2">
    <name type="scientific">Obba rivulosa</name>
    <dbReference type="NCBI Taxonomy" id="1052685"/>
    <lineage>
        <taxon>Eukaryota</taxon>
        <taxon>Fungi</taxon>
        <taxon>Dikarya</taxon>
        <taxon>Basidiomycota</taxon>
        <taxon>Agaricomycotina</taxon>
        <taxon>Agaricomycetes</taxon>
        <taxon>Polyporales</taxon>
        <taxon>Gelatoporiaceae</taxon>
        <taxon>Obba</taxon>
    </lineage>
</organism>
<dbReference type="Proteomes" id="UP000250043">
    <property type="component" value="Unassembled WGS sequence"/>
</dbReference>
<protein>
    <submittedName>
        <fullName evidence="1">Uncharacterized protein</fullName>
    </submittedName>
</protein>
<evidence type="ECO:0000313" key="2">
    <source>
        <dbReference type="Proteomes" id="UP000250043"/>
    </source>
</evidence>